<evidence type="ECO:0000313" key="2">
    <source>
        <dbReference type="Proteomes" id="UP000284706"/>
    </source>
</evidence>
<gene>
    <name evidence="1" type="ORF">CVT26_000451</name>
</gene>
<evidence type="ECO:0000313" key="1">
    <source>
        <dbReference type="EMBL" id="PPQ97181.1"/>
    </source>
</evidence>
<sequence length="139" mass="15559">MFFFGFLSNCNHIRVVHSSLVNMWTFLVFTRTPICIENRYLTDHQPFPQPLSHLASPVAGMLQVGAISSKAIYESVEGVTMLPPKSGLLSRDEQGSLPFVRVQFLRILPSGECQSMTTGLFITLQAIETGREVKKNFLP</sequence>
<dbReference type="AlphaFoldDB" id="A0A409Y2K3"/>
<protein>
    <submittedName>
        <fullName evidence="1">Uncharacterized protein</fullName>
    </submittedName>
</protein>
<comment type="caution">
    <text evidence="1">The sequence shown here is derived from an EMBL/GenBank/DDBJ whole genome shotgun (WGS) entry which is preliminary data.</text>
</comment>
<dbReference type="InParanoid" id="A0A409Y2K3"/>
<dbReference type="Proteomes" id="UP000284706">
    <property type="component" value="Unassembled WGS sequence"/>
</dbReference>
<proteinExistence type="predicted"/>
<reference evidence="1 2" key="1">
    <citation type="journal article" date="2018" name="Evol. Lett.">
        <title>Horizontal gene cluster transfer increased hallucinogenic mushroom diversity.</title>
        <authorList>
            <person name="Reynolds H.T."/>
            <person name="Vijayakumar V."/>
            <person name="Gluck-Thaler E."/>
            <person name="Korotkin H.B."/>
            <person name="Matheny P.B."/>
            <person name="Slot J.C."/>
        </authorList>
    </citation>
    <scope>NUCLEOTIDE SEQUENCE [LARGE SCALE GENOMIC DNA]</scope>
    <source>
        <strain evidence="1 2">SRW20</strain>
    </source>
</reference>
<keyword evidence="2" id="KW-1185">Reference proteome</keyword>
<name>A0A409Y2K3_9AGAR</name>
<dbReference type="EMBL" id="NHYE01001281">
    <property type="protein sequence ID" value="PPQ97181.1"/>
    <property type="molecule type" value="Genomic_DNA"/>
</dbReference>
<accession>A0A409Y2K3</accession>
<dbReference type="OrthoDB" id="5231159at2759"/>
<organism evidence="1 2">
    <name type="scientific">Gymnopilus dilepis</name>
    <dbReference type="NCBI Taxonomy" id="231916"/>
    <lineage>
        <taxon>Eukaryota</taxon>
        <taxon>Fungi</taxon>
        <taxon>Dikarya</taxon>
        <taxon>Basidiomycota</taxon>
        <taxon>Agaricomycotina</taxon>
        <taxon>Agaricomycetes</taxon>
        <taxon>Agaricomycetidae</taxon>
        <taxon>Agaricales</taxon>
        <taxon>Agaricineae</taxon>
        <taxon>Hymenogastraceae</taxon>
        <taxon>Gymnopilus</taxon>
    </lineage>
</organism>